<keyword evidence="2 7" id="KW-0698">rRNA processing</keyword>
<comment type="subcellular location">
    <subcellularLocation>
        <location evidence="7">Cytoplasm</location>
    </subcellularLocation>
</comment>
<comment type="caution">
    <text evidence="10">The sequence shown here is derived from an EMBL/GenBank/DDBJ whole genome shotgun (WGS) entry which is preliminary data.</text>
</comment>
<reference evidence="10 11" key="1">
    <citation type="journal article" date="2016" name="Nat. Commun.">
        <title>Thousands of microbial genomes shed light on interconnected biogeochemical processes in an aquifer system.</title>
        <authorList>
            <person name="Anantharaman K."/>
            <person name="Brown C.T."/>
            <person name="Hug L.A."/>
            <person name="Sharon I."/>
            <person name="Castelle C.J."/>
            <person name="Probst A.J."/>
            <person name="Thomas B.C."/>
            <person name="Singh A."/>
            <person name="Wilkins M.J."/>
            <person name="Karaoz U."/>
            <person name="Brodie E.L."/>
            <person name="Williams K.H."/>
            <person name="Hubbard S.S."/>
            <person name="Banfield J.F."/>
        </authorList>
    </citation>
    <scope>NUCLEOTIDE SEQUENCE [LARGE SCALE GENOMIC DNA]</scope>
</reference>
<keyword evidence="1 7" id="KW-0963">Cytoplasm</keyword>
<dbReference type="AlphaFoldDB" id="A0A1G2RJS7"/>
<feature type="binding site" evidence="7 8">
    <location>
        <position position="54"/>
    </location>
    <ligand>
        <name>S-adenosyl-L-methionine</name>
        <dbReference type="ChEBI" id="CHEBI:59789"/>
    </ligand>
</feature>
<feature type="binding site" evidence="7 8">
    <location>
        <position position="101"/>
    </location>
    <ligand>
        <name>S-adenosyl-L-methionine</name>
        <dbReference type="ChEBI" id="CHEBI:59789"/>
    </ligand>
</feature>
<keyword evidence="6 7" id="KW-0694">RNA-binding</keyword>
<evidence type="ECO:0000256" key="2">
    <source>
        <dbReference type="ARBA" id="ARBA00022552"/>
    </source>
</evidence>
<keyword evidence="4 7" id="KW-0808">Transferase</keyword>
<evidence type="ECO:0000256" key="6">
    <source>
        <dbReference type="ARBA" id="ARBA00022884"/>
    </source>
</evidence>
<dbReference type="Pfam" id="PF00398">
    <property type="entry name" value="RrnaAD"/>
    <property type="match status" value="1"/>
</dbReference>
<feature type="binding site" evidence="7 8">
    <location>
        <position position="29"/>
    </location>
    <ligand>
        <name>S-adenosyl-L-methionine</name>
        <dbReference type="ChEBI" id="CHEBI:59789"/>
    </ligand>
</feature>
<dbReference type="NCBIfam" id="TIGR00755">
    <property type="entry name" value="ksgA"/>
    <property type="match status" value="1"/>
</dbReference>
<dbReference type="SUPFAM" id="SSF53335">
    <property type="entry name" value="S-adenosyl-L-methionine-dependent methyltransferases"/>
    <property type="match status" value="1"/>
</dbReference>
<gene>
    <name evidence="7" type="primary">rsmA</name>
    <name evidence="7" type="synonym">ksgA</name>
    <name evidence="10" type="ORF">A3B24_01625</name>
</gene>
<dbReference type="InterPro" id="IPR029063">
    <property type="entry name" value="SAM-dependent_MTases_sf"/>
</dbReference>
<dbReference type="GO" id="GO:0052908">
    <property type="term" value="F:16S rRNA (adenine(1518)-N(6)/adenine(1519)-N(6))-dimethyltransferase activity"/>
    <property type="evidence" value="ECO:0007669"/>
    <property type="project" value="UniProtKB-EC"/>
</dbReference>
<feature type="domain" description="Ribosomal RNA adenine methylase transferase N-terminal" evidence="9">
    <location>
        <begin position="34"/>
        <end position="207"/>
    </location>
</feature>
<dbReference type="GO" id="GO:0003723">
    <property type="term" value="F:RNA binding"/>
    <property type="evidence" value="ECO:0007669"/>
    <property type="project" value="UniProtKB-UniRule"/>
</dbReference>
<feature type="binding site" evidence="7 8">
    <location>
        <position position="124"/>
    </location>
    <ligand>
        <name>S-adenosyl-L-methionine</name>
        <dbReference type="ChEBI" id="CHEBI:59789"/>
    </ligand>
</feature>
<dbReference type="SMART" id="SM00650">
    <property type="entry name" value="rADc"/>
    <property type="match status" value="1"/>
</dbReference>
<dbReference type="FunFam" id="3.40.50.150:FF:000023">
    <property type="entry name" value="Ribosomal RNA small subunit methyltransferase A"/>
    <property type="match status" value="1"/>
</dbReference>
<dbReference type="HAMAP" id="MF_00607">
    <property type="entry name" value="16SrRNA_methyltr_A"/>
    <property type="match status" value="1"/>
</dbReference>
<evidence type="ECO:0000256" key="5">
    <source>
        <dbReference type="ARBA" id="ARBA00022691"/>
    </source>
</evidence>
<name>A0A1G2RJS7_9BACT</name>
<dbReference type="CDD" id="cd02440">
    <property type="entry name" value="AdoMet_MTases"/>
    <property type="match status" value="1"/>
</dbReference>
<dbReference type="Gene3D" id="1.10.8.100">
    <property type="entry name" value="Ribosomal RNA adenine dimethylase-like, domain 2"/>
    <property type="match status" value="1"/>
</dbReference>
<dbReference type="PANTHER" id="PTHR11727:SF7">
    <property type="entry name" value="DIMETHYLADENOSINE TRANSFERASE-RELATED"/>
    <property type="match status" value="1"/>
</dbReference>
<feature type="binding site" evidence="7 8">
    <location>
        <position position="75"/>
    </location>
    <ligand>
        <name>S-adenosyl-L-methionine</name>
        <dbReference type="ChEBI" id="CHEBI:59789"/>
    </ligand>
</feature>
<evidence type="ECO:0000313" key="11">
    <source>
        <dbReference type="Proteomes" id="UP000176917"/>
    </source>
</evidence>
<evidence type="ECO:0000313" key="10">
    <source>
        <dbReference type="EMBL" id="OHA73094.1"/>
    </source>
</evidence>
<dbReference type="InterPro" id="IPR020596">
    <property type="entry name" value="rRNA_Ade_Mease_Trfase_CS"/>
</dbReference>
<dbReference type="EC" id="2.1.1.182" evidence="7"/>
<keyword evidence="3 7" id="KW-0489">Methyltransferase</keyword>
<comment type="similarity">
    <text evidence="7">Belongs to the class I-like SAM-binding methyltransferase superfamily. rRNA adenine N(6)-methyltransferase family. RsmA subfamily.</text>
</comment>
<evidence type="ECO:0000259" key="9">
    <source>
        <dbReference type="SMART" id="SM00650"/>
    </source>
</evidence>
<feature type="binding site" evidence="7 8">
    <location>
        <position position="27"/>
    </location>
    <ligand>
        <name>S-adenosyl-L-methionine</name>
        <dbReference type="ChEBI" id="CHEBI:59789"/>
    </ligand>
</feature>
<dbReference type="EMBL" id="MHUG01000016">
    <property type="protein sequence ID" value="OHA73094.1"/>
    <property type="molecule type" value="Genomic_DNA"/>
</dbReference>
<accession>A0A1G2RJS7</accession>
<evidence type="ECO:0000256" key="7">
    <source>
        <dbReference type="HAMAP-Rule" id="MF_00607"/>
    </source>
</evidence>
<dbReference type="InterPro" id="IPR020598">
    <property type="entry name" value="rRNA_Ade_methylase_Trfase_N"/>
</dbReference>
<organism evidence="10 11">
    <name type="scientific">Candidatus Wildermuthbacteria bacterium RIFCSPLOWO2_01_FULL_48_16</name>
    <dbReference type="NCBI Taxonomy" id="1802461"/>
    <lineage>
        <taxon>Bacteria</taxon>
        <taxon>Candidatus Wildermuthiibacteriota</taxon>
    </lineage>
</organism>
<dbReference type="PROSITE" id="PS01131">
    <property type="entry name" value="RRNA_A_DIMETH"/>
    <property type="match status" value="1"/>
</dbReference>
<evidence type="ECO:0000256" key="1">
    <source>
        <dbReference type="ARBA" id="ARBA00022490"/>
    </source>
</evidence>
<evidence type="ECO:0000256" key="8">
    <source>
        <dbReference type="PROSITE-ProRule" id="PRU01026"/>
    </source>
</evidence>
<proteinExistence type="inferred from homology"/>
<keyword evidence="5 7" id="KW-0949">S-adenosyl-L-methionine</keyword>
<dbReference type="InterPro" id="IPR001737">
    <property type="entry name" value="KsgA/Erm"/>
</dbReference>
<dbReference type="GO" id="GO:0005829">
    <property type="term" value="C:cytosol"/>
    <property type="evidence" value="ECO:0007669"/>
    <property type="project" value="TreeGrafter"/>
</dbReference>
<evidence type="ECO:0000256" key="3">
    <source>
        <dbReference type="ARBA" id="ARBA00022603"/>
    </source>
</evidence>
<dbReference type="STRING" id="1802461.A3B24_01625"/>
<dbReference type="Gene3D" id="3.40.50.150">
    <property type="entry name" value="Vaccinia Virus protein VP39"/>
    <property type="match status" value="1"/>
</dbReference>
<evidence type="ECO:0000256" key="4">
    <source>
        <dbReference type="ARBA" id="ARBA00022679"/>
    </source>
</evidence>
<comment type="function">
    <text evidence="7">Specifically dimethylates two adjacent adenosines (A1518 and A1519) in the loop of a conserved hairpin near the 3'-end of 16S rRNA in the 30S particle. May play a critical role in biogenesis of 30S subunits.</text>
</comment>
<protein>
    <recommendedName>
        <fullName evidence="7">Ribosomal RNA small subunit methyltransferase A</fullName>
        <ecNumber evidence="7">2.1.1.182</ecNumber>
    </recommendedName>
    <alternativeName>
        <fullName evidence="7">16S rRNA (adenine(1518)-N(6)/adenine(1519)-N(6))-dimethyltransferase</fullName>
    </alternativeName>
    <alternativeName>
        <fullName evidence="7">16S rRNA dimethyladenosine transferase</fullName>
    </alternativeName>
    <alternativeName>
        <fullName evidence="7">16S rRNA dimethylase</fullName>
    </alternativeName>
    <alternativeName>
        <fullName evidence="7">S-adenosylmethionine-6-N', N'-adenosyl(rRNA) dimethyltransferase</fullName>
    </alternativeName>
</protein>
<dbReference type="InterPro" id="IPR011530">
    <property type="entry name" value="rRNA_adenine_dimethylase"/>
</dbReference>
<sequence length="285" mass="31557">MDIANAKDIKSVLSEAGLRPKKGLGQHFLVAKPFLELIAKAANLKKQDTVLEIGPGLGVLTEALAKRAKNVVAVEKDPAMVEILEKTVAKKHPNVKIIESDILSLARPRKEILGRAKEYKLVANLPYYIATHVIRKFLETEHQPKLMVLMVQKEVGQRICAKPPQMSLLAVAMQAYAKAEIVSFVPKNAFWPQPKVDSAIIRLTPRKAWKNTGDSSYFSTVFFNVVKAGFKQPRKQLAGNLAKGLGIGKEEIIKTLSQLDISSTARAETLSIEDWLKLAKLFAKK</sequence>
<comment type="catalytic activity">
    <reaction evidence="7">
        <text>adenosine(1518)/adenosine(1519) in 16S rRNA + 4 S-adenosyl-L-methionine = N(6)-dimethyladenosine(1518)/N(6)-dimethyladenosine(1519) in 16S rRNA + 4 S-adenosyl-L-homocysteine + 4 H(+)</text>
        <dbReference type="Rhea" id="RHEA:19609"/>
        <dbReference type="Rhea" id="RHEA-COMP:10232"/>
        <dbReference type="Rhea" id="RHEA-COMP:10233"/>
        <dbReference type="ChEBI" id="CHEBI:15378"/>
        <dbReference type="ChEBI" id="CHEBI:57856"/>
        <dbReference type="ChEBI" id="CHEBI:59789"/>
        <dbReference type="ChEBI" id="CHEBI:74411"/>
        <dbReference type="ChEBI" id="CHEBI:74493"/>
        <dbReference type="EC" id="2.1.1.182"/>
    </reaction>
</comment>
<dbReference type="PANTHER" id="PTHR11727">
    <property type="entry name" value="DIMETHYLADENOSINE TRANSFERASE"/>
    <property type="match status" value="1"/>
</dbReference>
<dbReference type="PROSITE" id="PS51689">
    <property type="entry name" value="SAM_RNA_A_N6_MT"/>
    <property type="match status" value="1"/>
</dbReference>
<dbReference type="Proteomes" id="UP000176917">
    <property type="component" value="Unassembled WGS sequence"/>
</dbReference>
<dbReference type="InterPro" id="IPR023165">
    <property type="entry name" value="rRNA_Ade_diMease-like_C"/>
</dbReference>